<keyword evidence="2" id="KW-1185">Reference proteome</keyword>
<proteinExistence type="predicted"/>
<evidence type="ECO:0000313" key="2">
    <source>
        <dbReference type="Proteomes" id="UP000601435"/>
    </source>
</evidence>
<dbReference type="AlphaFoldDB" id="A0A812L0R9"/>
<sequence>EEGSIAWTLLHMLYNFLMTTQDNSRSRYHLPELYRSFLKSNVARKLLEDQNCKMTRSVLCTIRKLQGLVNHPFLVRSKNQQLEAGFDDDETRAMFADIDRLDSRQKPENRPVHE</sequence>
<dbReference type="OrthoDB" id="413460at2759"/>
<dbReference type="Gene3D" id="1.20.120.850">
    <property type="entry name" value="SWI2/SNF2 ATPases, N-terminal domain"/>
    <property type="match status" value="1"/>
</dbReference>
<feature type="non-terminal residue" evidence="1">
    <location>
        <position position="1"/>
    </location>
</feature>
<name>A0A812L0R9_9DINO</name>
<organism evidence="1 2">
    <name type="scientific">Symbiodinium necroappetens</name>
    <dbReference type="NCBI Taxonomy" id="1628268"/>
    <lineage>
        <taxon>Eukaryota</taxon>
        <taxon>Sar</taxon>
        <taxon>Alveolata</taxon>
        <taxon>Dinophyceae</taxon>
        <taxon>Suessiales</taxon>
        <taxon>Symbiodiniaceae</taxon>
        <taxon>Symbiodinium</taxon>
    </lineage>
</organism>
<feature type="non-terminal residue" evidence="1">
    <location>
        <position position="114"/>
    </location>
</feature>
<protein>
    <submittedName>
        <fullName evidence="1">RAD54 protein</fullName>
    </submittedName>
</protein>
<dbReference type="Proteomes" id="UP000601435">
    <property type="component" value="Unassembled WGS sequence"/>
</dbReference>
<dbReference type="EMBL" id="CAJNJA010008686">
    <property type="protein sequence ID" value="CAE7239330.1"/>
    <property type="molecule type" value="Genomic_DNA"/>
</dbReference>
<accession>A0A812L0R9</accession>
<gene>
    <name evidence="1" type="primary">RAD54</name>
    <name evidence="1" type="ORF">SNEC2469_LOCUS4212</name>
</gene>
<evidence type="ECO:0000313" key="1">
    <source>
        <dbReference type="EMBL" id="CAE7239330.1"/>
    </source>
</evidence>
<reference evidence="1" key="1">
    <citation type="submission" date="2021-02" db="EMBL/GenBank/DDBJ databases">
        <authorList>
            <person name="Dougan E. K."/>
            <person name="Rhodes N."/>
            <person name="Thang M."/>
            <person name="Chan C."/>
        </authorList>
    </citation>
    <scope>NUCLEOTIDE SEQUENCE</scope>
</reference>
<comment type="caution">
    <text evidence="1">The sequence shown here is derived from an EMBL/GenBank/DDBJ whole genome shotgun (WGS) entry which is preliminary data.</text>
</comment>